<name>A0ACC2WKP9_9TREE</name>
<gene>
    <name evidence="1" type="ORF">QFC19_000733</name>
</gene>
<proteinExistence type="predicted"/>
<dbReference type="EMBL" id="JASBWR010000005">
    <property type="protein sequence ID" value="KAJ9112314.1"/>
    <property type="molecule type" value="Genomic_DNA"/>
</dbReference>
<evidence type="ECO:0000313" key="1">
    <source>
        <dbReference type="EMBL" id="KAJ9112314.1"/>
    </source>
</evidence>
<accession>A0ACC2WKP9</accession>
<protein>
    <submittedName>
        <fullName evidence="1">Uncharacterized protein</fullName>
    </submittedName>
</protein>
<evidence type="ECO:0000313" key="2">
    <source>
        <dbReference type="Proteomes" id="UP001241377"/>
    </source>
</evidence>
<organism evidence="1 2">
    <name type="scientific">Naganishia cerealis</name>
    <dbReference type="NCBI Taxonomy" id="610337"/>
    <lineage>
        <taxon>Eukaryota</taxon>
        <taxon>Fungi</taxon>
        <taxon>Dikarya</taxon>
        <taxon>Basidiomycota</taxon>
        <taxon>Agaricomycotina</taxon>
        <taxon>Tremellomycetes</taxon>
        <taxon>Filobasidiales</taxon>
        <taxon>Filobasidiaceae</taxon>
        <taxon>Naganishia</taxon>
    </lineage>
</organism>
<comment type="caution">
    <text evidence="1">The sequence shown here is derived from an EMBL/GenBank/DDBJ whole genome shotgun (WGS) entry which is preliminary data.</text>
</comment>
<reference evidence="1" key="1">
    <citation type="submission" date="2023-04" db="EMBL/GenBank/DDBJ databases">
        <title>Draft Genome sequencing of Naganishia species isolated from polar environments using Oxford Nanopore Technology.</title>
        <authorList>
            <person name="Leo P."/>
            <person name="Venkateswaran K."/>
        </authorList>
    </citation>
    <scope>NUCLEOTIDE SEQUENCE</scope>
    <source>
        <strain evidence="1">MNA-CCFEE 5261</strain>
    </source>
</reference>
<dbReference type="Proteomes" id="UP001241377">
    <property type="component" value="Unassembled WGS sequence"/>
</dbReference>
<keyword evidence="2" id="KW-1185">Reference proteome</keyword>
<sequence length="153" mass="17360">MTADLEELLLVELKRDGLLQRAWSMGNAKNNRIYTLASKQSSDRRISWRITGIRAGRYLILTGHEESQDPVSWHDDPAKVEAERPKSPPRWISVPGETEATRQHNELFGSVDWATTPLGRPERWCQSLLTMVNVCLSSPFPVLIAWGPELVLL</sequence>